<keyword evidence="3" id="KW-1185">Reference proteome</keyword>
<dbReference type="PANTHER" id="PTHR33164:SF99">
    <property type="entry name" value="MARR FAMILY REGULATORY PROTEIN"/>
    <property type="match status" value="1"/>
</dbReference>
<name>A0A917KUL7_9ACTN</name>
<organism evidence="2 3">
    <name type="scientific">Streptomyces brasiliensis</name>
    <dbReference type="NCBI Taxonomy" id="1954"/>
    <lineage>
        <taxon>Bacteria</taxon>
        <taxon>Bacillati</taxon>
        <taxon>Actinomycetota</taxon>
        <taxon>Actinomycetes</taxon>
        <taxon>Kitasatosporales</taxon>
        <taxon>Streptomycetaceae</taxon>
        <taxon>Streptomyces</taxon>
    </lineage>
</organism>
<dbReference type="AlphaFoldDB" id="A0A917KUL7"/>
<dbReference type="GO" id="GO:0003700">
    <property type="term" value="F:DNA-binding transcription factor activity"/>
    <property type="evidence" value="ECO:0007669"/>
    <property type="project" value="InterPro"/>
</dbReference>
<dbReference type="EMBL" id="BMQA01000015">
    <property type="protein sequence ID" value="GGJ30650.1"/>
    <property type="molecule type" value="Genomic_DNA"/>
</dbReference>
<feature type="domain" description="HTH marR-type" evidence="1">
    <location>
        <begin position="14"/>
        <end position="150"/>
    </location>
</feature>
<comment type="caution">
    <text evidence="2">The sequence shown here is derived from an EMBL/GenBank/DDBJ whole genome shotgun (WGS) entry which is preliminary data.</text>
</comment>
<dbReference type="Proteomes" id="UP000657574">
    <property type="component" value="Unassembled WGS sequence"/>
</dbReference>
<dbReference type="PROSITE" id="PS50995">
    <property type="entry name" value="HTH_MARR_2"/>
    <property type="match status" value="1"/>
</dbReference>
<protein>
    <submittedName>
        <fullName evidence="2">MarR family transcriptional regulator</fullName>
    </submittedName>
</protein>
<dbReference type="GO" id="GO:0006950">
    <property type="term" value="P:response to stress"/>
    <property type="evidence" value="ECO:0007669"/>
    <property type="project" value="TreeGrafter"/>
</dbReference>
<evidence type="ECO:0000313" key="3">
    <source>
        <dbReference type="Proteomes" id="UP000657574"/>
    </source>
</evidence>
<accession>A0A917KUL7</accession>
<evidence type="ECO:0000313" key="2">
    <source>
        <dbReference type="EMBL" id="GGJ30650.1"/>
    </source>
</evidence>
<dbReference type="PANTHER" id="PTHR33164">
    <property type="entry name" value="TRANSCRIPTIONAL REGULATOR, MARR FAMILY"/>
    <property type="match status" value="1"/>
</dbReference>
<proteinExistence type="predicted"/>
<dbReference type="Pfam" id="PF12802">
    <property type="entry name" value="MarR_2"/>
    <property type="match status" value="1"/>
</dbReference>
<dbReference type="SUPFAM" id="SSF46785">
    <property type="entry name" value="Winged helix' DNA-binding domain"/>
    <property type="match status" value="1"/>
</dbReference>
<reference evidence="2" key="2">
    <citation type="submission" date="2020-09" db="EMBL/GenBank/DDBJ databases">
        <authorList>
            <person name="Sun Q."/>
            <person name="Ohkuma M."/>
        </authorList>
    </citation>
    <scope>NUCLEOTIDE SEQUENCE</scope>
    <source>
        <strain evidence="2">JCM 3086</strain>
    </source>
</reference>
<dbReference type="InterPro" id="IPR039422">
    <property type="entry name" value="MarR/SlyA-like"/>
</dbReference>
<dbReference type="InterPro" id="IPR000835">
    <property type="entry name" value="HTH_MarR-typ"/>
</dbReference>
<dbReference type="SMART" id="SM00347">
    <property type="entry name" value="HTH_MARR"/>
    <property type="match status" value="1"/>
</dbReference>
<dbReference type="Gene3D" id="1.10.10.10">
    <property type="entry name" value="Winged helix-like DNA-binding domain superfamily/Winged helix DNA-binding domain"/>
    <property type="match status" value="1"/>
</dbReference>
<dbReference type="InterPro" id="IPR036388">
    <property type="entry name" value="WH-like_DNA-bd_sf"/>
</dbReference>
<evidence type="ECO:0000259" key="1">
    <source>
        <dbReference type="PROSITE" id="PS50995"/>
    </source>
</evidence>
<dbReference type="InterPro" id="IPR036390">
    <property type="entry name" value="WH_DNA-bd_sf"/>
</dbReference>
<gene>
    <name evidence="2" type="ORF">GCM10010121_047440</name>
</gene>
<reference evidence="2" key="1">
    <citation type="journal article" date="2014" name="Int. J. Syst. Evol. Microbiol.">
        <title>Complete genome sequence of Corynebacterium casei LMG S-19264T (=DSM 44701T), isolated from a smear-ripened cheese.</title>
        <authorList>
            <consortium name="US DOE Joint Genome Institute (JGI-PGF)"/>
            <person name="Walter F."/>
            <person name="Albersmeier A."/>
            <person name="Kalinowski J."/>
            <person name="Ruckert C."/>
        </authorList>
    </citation>
    <scope>NUCLEOTIDE SEQUENCE</scope>
    <source>
        <strain evidence="2">JCM 3086</strain>
    </source>
</reference>
<sequence>MVMEEIPRWLSAEEEQAWRGFVRMHDRLRFRLGRELQAESGLSFADYAVLVELTDVPEGRRRFLELARAVEWEKSRTSHHIARMAKRGLVVREECPEDGRGAFVVITPVGRAALEAAAPRHVAAVRRAFIDRLSPQEVRVLADLSRRVLGDLDEQDDGCG</sequence>